<dbReference type="PANTHER" id="PTHR30154">
    <property type="entry name" value="LEUCINE-RESPONSIVE REGULATORY PROTEIN"/>
    <property type="match status" value="1"/>
</dbReference>
<dbReference type="GO" id="GO:0043200">
    <property type="term" value="P:response to amino acid"/>
    <property type="evidence" value="ECO:0007669"/>
    <property type="project" value="TreeGrafter"/>
</dbReference>
<feature type="domain" description="HTH asnC-type" evidence="4">
    <location>
        <begin position="11"/>
        <end position="72"/>
    </location>
</feature>
<dbReference type="Proteomes" id="UP000588083">
    <property type="component" value="Unassembled WGS sequence"/>
</dbReference>
<dbReference type="Proteomes" id="UP000569018">
    <property type="component" value="Unassembled WGS sequence"/>
</dbReference>
<dbReference type="SUPFAM" id="SSF54909">
    <property type="entry name" value="Dimeric alpha+beta barrel"/>
    <property type="match status" value="1"/>
</dbReference>
<dbReference type="Gene3D" id="1.10.10.10">
    <property type="entry name" value="Winged helix-like DNA-binding domain superfamily/Winged helix DNA-binding domain"/>
    <property type="match status" value="1"/>
</dbReference>
<evidence type="ECO:0000313" key="8">
    <source>
        <dbReference type="EMBL" id="GFP40186.1"/>
    </source>
</evidence>
<dbReference type="Proteomes" id="UP000585609">
    <property type="component" value="Unassembled WGS sequence"/>
</dbReference>
<dbReference type="PANTHER" id="PTHR30154:SF34">
    <property type="entry name" value="TRANSCRIPTIONAL REGULATOR AZLB"/>
    <property type="match status" value="1"/>
</dbReference>
<reference evidence="9 10" key="1">
    <citation type="journal article" date="2020" name="Front. Microbiol.">
        <title>Single-cell genomics of novel Actinobacteria with the Wood-Ljungdahl pathway discovered in a serpentinizing system.</title>
        <authorList>
            <person name="Merino N."/>
            <person name="Kawai M."/>
            <person name="Boyd E.S."/>
            <person name="Colman D.R."/>
            <person name="McGlynn S.E."/>
            <person name="Nealson K.H."/>
            <person name="Kurokawa K."/>
            <person name="Hongoh Y."/>
        </authorList>
    </citation>
    <scope>NUCLEOTIDE SEQUENCE [LARGE SCALE GENOMIC DNA]</scope>
    <source>
        <strain evidence="5 10">S03</strain>
        <strain evidence="6 11">S09_30</strain>
        <strain evidence="7 12">S34</strain>
        <strain evidence="8 9">S47</strain>
    </source>
</reference>
<dbReference type="Proteomes" id="UP000574717">
    <property type="component" value="Unassembled WGS sequence"/>
</dbReference>
<dbReference type="PROSITE" id="PS50956">
    <property type="entry name" value="HTH_ASNC_2"/>
    <property type="match status" value="1"/>
</dbReference>
<dbReference type="Pfam" id="PF01037">
    <property type="entry name" value="AsnC_trans_reg"/>
    <property type="match status" value="1"/>
</dbReference>
<evidence type="ECO:0000259" key="4">
    <source>
        <dbReference type="PROSITE" id="PS50956"/>
    </source>
</evidence>
<dbReference type="EMBL" id="BLSD01000161">
    <property type="protein sequence ID" value="GFP40186.1"/>
    <property type="molecule type" value="Genomic_DNA"/>
</dbReference>
<dbReference type="InterPro" id="IPR011008">
    <property type="entry name" value="Dimeric_a/b-barrel"/>
</dbReference>
<dbReference type="InterPro" id="IPR000485">
    <property type="entry name" value="AsnC-type_HTH_dom"/>
</dbReference>
<dbReference type="InterPro" id="IPR019888">
    <property type="entry name" value="Tscrpt_reg_AsnC-like"/>
</dbReference>
<dbReference type="Gene3D" id="3.30.70.920">
    <property type="match status" value="1"/>
</dbReference>
<gene>
    <name evidence="5" type="ORF">HKBW3S03_00420</name>
    <name evidence="6" type="ORF">HKBW3S09_00463</name>
    <name evidence="7" type="ORF">HKBW3S34_01918</name>
    <name evidence="8" type="ORF">HKBW3S47_01883</name>
</gene>
<evidence type="ECO:0000313" key="9">
    <source>
        <dbReference type="Proteomes" id="UP000569018"/>
    </source>
</evidence>
<evidence type="ECO:0000256" key="2">
    <source>
        <dbReference type="ARBA" id="ARBA00023125"/>
    </source>
</evidence>
<proteinExistence type="predicted"/>
<evidence type="ECO:0000313" key="11">
    <source>
        <dbReference type="Proteomes" id="UP000585609"/>
    </source>
</evidence>
<evidence type="ECO:0000313" key="10">
    <source>
        <dbReference type="Proteomes" id="UP000574717"/>
    </source>
</evidence>
<dbReference type="SUPFAM" id="SSF46785">
    <property type="entry name" value="Winged helix' DNA-binding domain"/>
    <property type="match status" value="1"/>
</dbReference>
<dbReference type="SMART" id="SM00344">
    <property type="entry name" value="HTH_ASNC"/>
    <property type="match status" value="1"/>
</dbReference>
<evidence type="ECO:0000313" key="12">
    <source>
        <dbReference type="Proteomes" id="UP000588083"/>
    </source>
</evidence>
<comment type="caution">
    <text evidence="6">The sequence shown here is derived from an EMBL/GenBank/DDBJ whole genome shotgun (WGS) entry which is preliminary data.</text>
</comment>
<dbReference type="CDD" id="cd00090">
    <property type="entry name" value="HTH_ARSR"/>
    <property type="match status" value="1"/>
</dbReference>
<dbReference type="InterPro" id="IPR019887">
    <property type="entry name" value="Tscrpt_reg_AsnC/Lrp_C"/>
</dbReference>
<evidence type="ECO:0000313" key="5">
    <source>
        <dbReference type="EMBL" id="GFP18915.1"/>
    </source>
</evidence>
<dbReference type="RefSeq" id="WP_258188940.1">
    <property type="nucleotide sequence ID" value="NZ_BLRU01000022.1"/>
</dbReference>
<dbReference type="GO" id="GO:0043565">
    <property type="term" value="F:sequence-specific DNA binding"/>
    <property type="evidence" value="ECO:0007669"/>
    <property type="project" value="InterPro"/>
</dbReference>
<name>A0A6V8NWV8_9ACTN</name>
<protein>
    <submittedName>
        <fullName evidence="6">Lrp/AsnC family transcriptional regulator</fullName>
    </submittedName>
</protein>
<evidence type="ECO:0000313" key="6">
    <source>
        <dbReference type="EMBL" id="GFP22996.1"/>
    </source>
</evidence>
<sequence>MKISSIIMSKIDDLDIKIIRELKKDARQSYREIADRLGVAEGTVYNRVNKLRELGVIKGFIPDIDYSKLGYDLVVLIGVIVEGGYLLEIEREIAGEPNVSAVYDVTGEYDAIIVARFRDRASLNDFVKRILAMQHVRRTYTMLVLNVMKGEYGIEI</sequence>
<dbReference type="PRINTS" id="PR00033">
    <property type="entry name" value="HTHASNC"/>
</dbReference>
<keyword evidence="1" id="KW-0805">Transcription regulation</keyword>
<dbReference type="GO" id="GO:0005829">
    <property type="term" value="C:cytosol"/>
    <property type="evidence" value="ECO:0007669"/>
    <property type="project" value="TreeGrafter"/>
</dbReference>
<keyword evidence="2" id="KW-0238">DNA-binding</keyword>
<dbReference type="InterPro" id="IPR036388">
    <property type="entry name" value="WH-like_DNA-bd_sf"/>
</dbReference>
<dbReference type="EMBL" id="BLRU01000022">
    <property type="protein sequence ID" value="GFP18915.1"/>
    <property type="molecule type" value="Genomic_DNA"/>
</dbReference>
<evidence type="ECO:0000313" key="7">
    <source>
        <dbReference type="EMBL" id="GFP30999.1"/>
    </source>
</evidence>
<dbReference type="AlphaFoldDB" id="A0A6V8NWV8"/>
<dbReference type="EMBL" id="BLRZ01000139">
    <property type="protein sequence ID" value="GFP30999.1"/>
    <property type="molecule type" value="Genomic_DNA"/>
</dbReference>
<evidence type="ECO:0000256" key="1">
    <source>
        <dbReference type="ARBA" id="ARBA00023015"/>
    </source>
</evidence>
<evidence type="ECO:0000256" key="3">
    <source>
        <dbReference type="ARBA" id="ARBA00023163"/>
    </source>
</evidence>
<keyword evidence="3" id="KW-0804">Transcription</keyword>
<dbReference type="InterPro" id="IPR036390">
    <property type="entry name" value="WH_DNA-bd_sf"/>
</dbReference>
<dbReference type="EMBL" id="BLRW01000040">
    <property type="protein sequence ID" value="GFP22996.1"/>
    <property type="molecule type" value="Genomic_DNA"/>
</dbReference>
<accession>A0A6V8NWV8</accession>
<dbReference type="Pfam" id="PF13412">
    <property type="entry name" value="HTH_24"/>
    <property type="match status" value="1"/>
</dbReference>
<dbReference type="InterPro" id="IPR011991">
    <property type="entry name" value="ArsR-like_HTH"/>
</dbReference>
<organism evidence="6 11">
    <name type="scientific">Candidatus Hakubella thermalkaliphila</name>
    <dbReference type="NCBI Taxonomy" id="2754717"/>
    <lineage>
        <taxon>Bacteria</taxon>
        <taxon>Bacillati</taxon>
        <taxon>Actinomycetota</taxon>
        <taxon>Actinomycetota incertae sedis</taxon>
        <taxon>Candidatus Hakubellales</taxon>
        <taxon>Candidatus Hakubellaceae</taxon>
        <taxon>Candidatus Hakubella</taxon>
    </lineage>
</organism>
<keyword evidence="12" id="KW-1185">Reference proteome</keyword>